<evidence type="ECO:0000259" key="2">
    <source>
        <dbReference type="Pfam" id="PF12439"/>
    </source>
</evidence>
<dbReference type="PANTHER" id="PTHR10569">
    <property type="entry name" value="GLYCOGEN DEBRANCHING ENZYME"/>
    <property type="match status" value="1"/>
</dbReference>
<keyword evidence="4" id="KW-1185">Reference proteome</keyword>
<dbReference type="InterPro" id="IPR012341">
    <property type="entry name" value="6hp_glycosidase-like_sf"/>
</dbReference>
<sequence length="688" mass="76921">MPSESKTDTIRTLAWRRDEDDPRRLLDREWLVTNGLGGYASGTLSGAHTRRYHGLLIAALAGSFGRTLMLGHLSDRLRLPDGSVVGLGGEERARGDALDLHGAAHLAEFRLNHGLPVWRYEFPTGHVVEKRLLMPHLQNTTHLTYRLVSGAGPLRLKLRPSVHFRSHDAEVDRELPGEYSLTAAADRYELSKSGGLPPLRLTLVGPRSAYTMERARVDEVYYRIEDNRGYPATGDFWSPGYFRADLAEGEDVTLIASTEPWSAVEALSPEEAAEAEFTRRTRLIDRSHPLARSGPAAELVLAADQFLITPAGRVEDAARAHAAGDELKTVIAGYHWFTDWGRDTMISLDGLTLCTGREAEARDILRTFAHAIRDGLIPNLYPEGDSHGLYHTADATLWFFHAIDRYFRVTNDRRTLESLVPRLREVVERHLEGTRHGIRIDPADGLLTQGEEGYQLTWMDAKVGDWVVTPRRGKAVELNALWYNALKNLEGWVRDLHGDAEAAPYAEHAGRCRVSFNDRFWYDEGGFLYDVVDGEDGADDPACRPNQIFAVSLPNPVLDESRWLPVFQAVRDRLLTPVGLRSLAPGHPDYKPKYFGDRRARDAAYHQGTVWAWLIGPFLDAWLKVRPEDRAGARACLDGLIAHLDDFCVGSIAEVFDAEPPFHPRGCIAQAWSVAEVLRCLIVLGESE</sequence>
<evidence type="ECO:0000313" key="4">
    <source>
        <dbReference type="Proteomes" id="UP000317835"/>
    </source>
</evidence>
<feature type="domain" description="Glycogen debranching enzyme bacterial and archaeal type N-terminal" evidence="2">
    <location>
        <begin position="28"/>
        <end position="253"/>
    </location>
</feature>
<dbReference type="OrthoDB" id="9761875at2"/>
<reference evidence="3 4" key="1">
    <citation type="submission" date="2019-02" db="EMBL/GenBank/DDBJ databases">
        <title>Deep-cultivation of Planctomycetes and their phenomic and genomic characterization uncovers novel biology.</title>
        <authorList>
            <person name="Wiegand S."/>
            <person name="Jogler M."/>
            <person name="Boedeker C."/>
            <person name="Pinto D."/>
            <person name="Vollmers J."/>
            <person name="Rivas-Marin E."/>
            <person name="Kohn T."/>
            <person name="Peeters S.H."/>
            <person name="Heuer A."/>
            <person name="Rast P."/>
            <person name="Oberbeckmann S."/>
            <person name="Bunk B."/>
            <person name="Jeske O."/>
            <person name="Meyerdierks A."/>
            <person name="Storesund J.E."/>
            <person name="Kallscheuer N."/>
            <person name="Luecker S."/>
            <person name="Lage O.M."/>
            <person name="Pohl T."/>
            <person name="Merkel B.J."/>
            <person name="Hornburger P."/>
            <person name="Mueller R.-W."/>
            <person name="Bruemmer F."/>
            <person name="Labrenz M."/>
            <person name="Spormann A.M."/>
            <person name="Op den Camp H."/>
            <person name="Overmann J."/>
            <person name="Amann R."/>
            <person name="Jetten M.S.M."/>
            <person name="Mascher T."/>
            <person name="Medema M.H."/>
            <person name="Devos D.P."/>
            <person name="Kaster A.-K."/>
            <person name="Ovreas L."/>
            <person name="Rohde M."/>
            <person name="Galperin M.Y."/>
            <person name="Jogler C."/>
        </authorList>
    </citation>
    <scope>NUCLEOTIDE SEQUENCE [LARGE SCALE GENOMIC DNA]</scope>
    <source>
        <strain evidence="3 4">ElP</strain>
    </source>
</reference>
<evidence type="ECO:0000259" key="1">
    <source>
        <dbReference type="Pfam" id="PF06202"/>
    </source>
</evidence>
<dbReference type="InterPro" id="IPR010401">
    <property type="entry name" value="AGL/Gdb1"/>
</dbReference>
<dbReference type="GO" id="GO:0004134">
    <property type="term" value="F:4-alpha-glucanotransferase activity"/>
    <property type="evidence" value="ECO:0007669"/>
    <property type="project" value="InterPro"/>
</dbReference>
<dbReference type="AlphaFoldDB" id="A0A518HCQ9"/>
<dbReference type="Gene3D" id="1.50.10.10">
    <property type="match status" value="1"/>
</dbReference>
<dbReference type="InterPro" id="IPR032790">
    <property type="entry name" value="GDE_C"/>
</dbReference>
<dbReference type="Pfam" id="PF12439">
    <property type="entry name" value="GDE_N"/>
    <property type="match status" value="1"/>
</dbReference>
<dbReference type="InterPro" id="IPR024742">
    <property type="entry name" value="Glycogen_debranch_N"/>
</dbReference>
<dbReference type="FunFam" id="1.50.10.10:FF:000073">
    <property type="entry name" value="Glycogen debranching enzyme, hypothetical (TreX-like)"/>
    <property type="match status" value="1"/>
</dbReference>
<evidence type="ECO:0000313" key="3">
    <source>
        <dbReference type="EMBL" id="QDV38649.1"/>
    </source>
</evidence>
<dbReference type="Pfam" id="PF06202">
    <property type="entry name" value="GDE_C"/>
    <property type="match status" value="1"/>
</dbReference>
<feature type="domain" description="Glycogen debranching enzyme C-terminal" evidence="1">
    <location>
        <begin position="324"/>
        <end position="679"/>
    </location>
</feature>
<dbReference type="Proteomes" id="UP000317835">
    <property type="component" value="Chromosome"/>
</dbReference>
<dbReference type="PANTHER" id="PTHR10569:SF2">
    <property type="entry name" value="GLYCOGEN DEBRANCHING ENZYME"/>
    <property type="match status" value="1"/>
</dbReference>
<dbReference type="NCBIfam" id="TIGR01561">
    <property type="entry name" value="gde_arch"/>
    <property type="match status" value="1"/>
</dbReference>
<dbReference type="SUPFAM" id="SSF48208">
    <property type="entry name" value="Six-hairpin glycosidases"/>
    <property type="match status" value="1"/>
</dbReference>
<organism evidence="3 4">
    <name type="scientific">Tautonia plasticadhaerens</name>
    <dbReference type="NCBI Taxonomy" id="2527974"/>
    <lineage>
        <taxon>Bacteria</taxon>
        <taxon>Pseudomonadati</taxon>
        <taxon>Planctomycetota</taxon>
        <taxon>Planctomycetia</taxon>
        <taxon>Isosphaerales</taxon>
        <taxon>Isosphaeraceae</taxon>
        <taxon>Tautonia</taxon>
    </lineage>
</organism>
<dbReference type="InterPro" id="IPR008928">
    <property type="entry name" value="6-hairpin_glycosidase_sf"/>
</dbReference>
<gene>
    <name evidence="3" type="ORF">ElP_66040</name>
</gene>
<protein>
    <submittedName>
        <fullName evidence="3">Amylo-alpha-1,6-glucosidase</fullName>
    </submittedName>
</protein>
<dbReference type="RefSeq" id="WP_145277309.1">
    <property type="nucleotide sequence ID" value="NZ_CP036426.1"/>
</dbReference>
<dbReference type="KEGG" id="tpla:ElP_66040"/>
<dbReference type="GO" id="GO:0005980">
    <property type="term" value="P:glycogen catabolic process"/>
    <property type="evidence" value="ECO:0007669"/>
    <property type="project" value="InterPro"/>
</dbReference>
<accession>A0A518HCQ9</accession>
<dbReference type="InterPro" id="IPR006451">
    <property type="entry name" value="Glycogen_debranch_arc"/>
</dbReference>
<dbReference type="GO" id="GO:0004135">
    <property type="term" value="F:amylo-alpha-1,6-glucosidase activity"/>
    <property type="evidence" value="ECO:0007669"/>
    <property type="project" value="InterPro"/>
</dbReference>
<name>A0A518HCQ9_9BACT</name>
<dbReference type="EMBL" id="CP036426">
    <property type="protein sequence ID" value="QDV38649.1"/>
    <property type="molecule type" value="Genomic_DNA"/>
</dbReference>
<proteinExistence type="predicted"/>